<feature type="non-terminal residue" evidence="2">
    <location>
        <position position="48"/>
    </location>
</feature>
<reference evidence="2" key="1">
    <citation type="journal article" date="2021" name="PeerJ">
        <title>Extensive microbial diversity within the chicken gut microbiome revealed by metagenomics and culture.</title>
        <authorList>
            <person name="Gilroy R."/>
            <person name="Ravi A."/>
            <person name="Getino M."/>
            <person name="Pursley I."/>
            <person name="Horton D.L."/>
            <person name="Alikhan N.F."/>
            <person name="Baker D."/>
            <person name="Gharbi K."/>
            <person name="Hall N."/>
            <person name="Watson M."/>
            <person name="Adriaenssens E.M."/>
            <person name="Foster-Nyarko E."/>
            <person name="Jarju S."/>
            <person name="Secka A."/>
            <person name="Antonio M."/>
            <person name="Oren A."/>
            <person name="Chaudhuri R.R."/>
            <person name="La Ragione R."/>
            <person name="Hildebrand F."/>
            <person name="Pallen M.J."/>
        </authorList>
    </citation>
    <scope>NUCLEOTIDE SEQUENCE</scope>
    <source>
        <strain evidence="2">ChiSjej2B20-17149</strain>
    </source>
</reference>
<name>A0A921NNG9_9PSED</name>
<evidence type="ECO:0000256" key="1">
    <source>
        <dbReference type="SAM" id="SignalP"/>
    </source>
</evidence>
<feature type="signal peptide" evidence="1">
    <location>
        <begin position="1"/>
        <end position="19"/>
    </location>
</feature>
<comment type="caution">
    <text evidence="2">The sequence shown here is derived from an EMBL/GenBank/DDBJ whole genome shotgun (WGS) entry which is preliminary data.</text>
</comment>
<protein>
    <submittedName>
        <fullName evidence="2">Amino acid ABC transporter substrate-binding protein</fullName>
    </submittedName>
</protein>
<dbReference type="Proteomes" id="UP000752172">
    <property type="component" value="Unassembled WGS sequence"/>
</dbReference>
<evidence type="ECO:0000313" key="2">
    <source>
        <dbReference type="EMBL" id="HJH22220.1"/>
    </source>
</evidence>
<proteinExistence type="predicted"/>
<accession>A0A921NNG9</accession>
<evidence type="ECO:0000313" key="3">
    <source>
        <dbReference type="Proteomes" id="UP000752172"/>
    </source>
</evidence>
<dbReference type="AlphaFoldDB" id="A0A921NNG9"/>
<dbReference type="EMBL" id="DYTS01000447">
    <property type="protein sequence ID" value="HJH22220.1"/>
    <property type="molecule type" value="Genomic_DNA"/>
</dbReference>
<reference evidence="2" key="2">
    <citation type="submission" date="2021-09" db="EMBL/GenBank/DDBJ databases">
        <authorList>
            <person name="Gilroy R."/>
        </authorList>
    </citation>
    <scope>NUCLEOTIDE SEQUENCE</scope>
    <source>
        <strain evidence="2">ChiSjej2B20-17149</strain>
    </source>
</reference>
<sequence>MPVLFKLFTAVLFSCLSLAAHGEKLRIVTEPWAPYVYEDNGTMAGLDY</sequence>
<feature type="chain" id="PRO_5037761157" evidence="1">
    <location>
        <begin position="20"/>
        <end position="48"/>
    </location>
</feature>
<organism evidence="2 3">
    <name type="scientific">Pseudomonas lactis</name>
    <dbReference type="NCBI Taxonomy" id="1615674"/>
    <lineage>
        <taxon>Bacteria</taxon>
        <taxon>Pseudomonadati</taxon>
        <taxon>Pseudomonadota</taxon>
        <taxon>Gammaproteobacteria</taxon>
        <taxon>Pseudomonadales</taxon>
        <taxon>Pseudomonadaceae</taxon>
        <taxon>Pseudomonas</taxon>
    </lineage>
</organism>
<gene>
    <name evidence="2" type="ORF">K8W20_26410</name>
</gene>
<keyword evidence="1" id="KW-0732">Signal</keyword>